<gene>
    <name evidence="1" type="ORF">pEpSNUABM08_62</name>
</gene>
<sequence>MTERVLQVAVEQQYFHAMLSGEKTEEYREANQYWTRRLDGREFDKVVITLGYPSKTDMKRRLEMPFTGISRKTIRHPHFGEKDLEVFAINIAPREQWTHDPALTHKKA</sequence>
<dbReference type="Proteomes" id="UP000325507">
    <property type="component" value="Segment"/>
</dbReference>
<protein>
    <recommendedName>
        <fullName evidence="3">RNA-binding protein</fullName>
    </recommendedName>
</protein>
<name>A0A5J6DAB0_9CAUD</name>
<organism evidence="1 2">
    <name type="scientific">Erwinia phage pEp_SNUABM_08</name>
    <dbReference type="NCBI Taxonomy" id="2593268"/>
    <lineage>
        <taxon>Viruses</taxon>
        <taxon>Duplodnaviria</taxon>
        <taxon>Heunggongvirae</taxon>
        <taxon>Uroviricota</taxon>
        <taxon>Caudoviricetes</taxon>
        <taxon>Casjensviridae</taxon>
        <taxon>Gwanakrovirus</taxon>
        <taxon>Gwanakrovirus SNUABM08</taxon>
    </lineage>
</organism>
<reference evidence="1 2" key="1">
    <citation type="submission" date="2019-07" db="EMBL/GenBank/DDBJ databases">
        <title>Complete genome sequence of bacteriophage infecting Erwinia pyrifoliae.</title>
        <authorList>
            <person name="Kim S.G."/>
            <person name="Park S.C."/>
        </authorList>
    </citation>
    <scope>NUCLEOTIDE SEQUENCE [LARGE SCALE GENOMIC DNA]</scope>
</reference>
<evidence type="ECO:0008006" key="3">
    <source>
        <dbReference type="Google" id="ProtNLM"/>
    </source>
</evidence>
<dbReference type="EMBL" id="MN184886">
    <property type="protein sequence ID" value="QEQ94809.1"/>
    <property type="molecule type" value="Genomic_DNA"/>
</dbReference>
<accession>A0A5J6DAB0</accession>
<keyword evidence="2" id="KW-1185">Reference proteome</keyword>
<proteinExistence type="predicted"/>
<evidence type="ECO:0000313" key="2">
    <source>
        <dbReference type="Proteomes" id="UP000325507"/>
    </source>
</evidence>
<evidence type="ECO:0000313" key="1">
    <source>
        <dbReference type="EMBL" id="QEQ94809.1"/>
    </source>
</evidence>